<dbReference type="Gene3D" id="3.30.420.10">
    <property type="entry name" value="Ribonuclease H-like superfamily/Ribonuclease H"/>
    <property type="match status" value="1"/>
</dbReference>
<protein>
    <submittedName>
        <fullName evidence="4">Helitron helicase</fullName>
    </submittedName>
</protein>
<keyword evidence="3" id="KW-1185">Reference proteome</keyword>
<reference evidence="2 3" key="1">
    <citation type="submission" date="2018-11" db="EMBL/GenBank/DDBJ databases">
        <authorList>
            <consortium name="Pathogen Informatics"/>
        </authorList>
    </citation>
    <scope>NUCLEOTIDE SEQUENCE [LARGE SCALE GENOMIC DNA]</scope>
</reference>
<dbReference type="EMBL" id="UZAH01033184">
    <property type="protein sequence ID" value="VDP27000.1"/>
    <property type="molecule type" value="Genomic_DNA"/>
</dbReference>
<dbReference type="Proteomes" id="UP000050761">
    <property type="component" value="Unassembled WGS sequence"/>
</dbReference>
<sequence>MSNHRTVILELHRQGNHECDIINQLGRLSPQKLVGVSSLAMKGEKHASMVQGQFPYFIIMSEEPHSPDLNPTYYSARSILKAGVCGKRHHSLEAQKESREEWGRLSPDDLRPTAKNFTTR</sequence>
<dbReference type="InterPro" id="IPR036397">
    <property type="entry name" value="RNaseH_sf"/>
</dbReference>
<proteinExistence type="predicted"/>
<evidence type="ECO:0000313" key="4">
    <source>
        <dbReference type="WBParaSite" id="HPBE_0002163201-mRNA-1"/>
    </source>
</evidence>
<evidence type="ECO:0000256" key="1">
    <source>
        <dbReference type="SAM" id="MobiDB-lite"/>
    </source>
</evidence>
<name>A0A183GGM1_HELPZ</name>
<organism evidence="3 4">
    <name type="scientific">Heligmosomoides polygyrus</name>
    <name type="common">Parasitic roundworm</name>
    <dbReference type="NCBI Taxonomy" id="6339"/>
    <lineage>
        <taxon>Eukaryota</taxon>
        <taxon>Metazoa</taxon>
        <taxon>Ecdysozoa</taxon>
        <taxon>Nematoda</taxon>
        <taxon>Chromadorea</taxon>
        <taxon>Rhabditida</taxon>
        <taxon>Rhabditina</taxon>
        <taxon>Rhabditomorpha</taxon>
        <taxon>Strongyloidea</taxon>
        <taxon>Heligmosomidae</taxon>
        <taxon>Heligmosomoides</taxon>
    </lineage>
</organism>
<accession>A0A183GGM1</accession>
<evidence type="ECO:0000313" key="3">
    <source>
        <dbReference type="Proteomes" id="UP000050761"/>
    </source>
</evidence>
<dbReference type="AlphaFoldDB" id="A0A183GGM1"/>
<evidence type="ECO:0000313" key="2">
    <source>
        <dbReference type="EMBL" id="VDP27000.1"/>
    </source>
</evidence>
<dbReference type="OrthoDB" id="7902892at2759"/>
<feature type="region of interest" description="Disordered" evidence="1">
    <location>
        <begin position="86"/>
        <end position="120"/>
    </location>
</feature>
<gene>
    <name evidence="2" type="ORF">HPBE_LOCUS21632</name>
</gene>
<feature type="compositionally biased region" description="Basic and acidic residues" evidence="1">
    <location>
        <begin position="91"/>
        <end position="112"/>
    </location>
</feature>
<dbReference type="GO" id="GO:0003676">
    <property type="term" value="F:nucleic acid binding"/>
    <property type="evidence" value="ECO:0007669"/>
    <property type="project" value="InterPro"/>
</dbReference>
<reference evidence="4" key="2">
    <citation type="submission" date="2019-09" db="UniProtKB">
        <authorList>
            <consortium name="WormBaseParasite"/>
        </authorList>
    </citation>
    <scope>IDENTIFICATION</scope>
</reference>
<dbReference type="WBParaSite" id="HPBE_0002163201-mRNA-1">
    <property type="protein sequence ID" value="HPBE_0002163201-mRNA-1"/>
    <property type="gene ID" value="HPBE_0002163201"/>
</dbReference>
<accession>A0A3P8C8P9</accession>